<dbReference type="InterPro" id="IPR052702">
    <property type="entry name" value="MscS-like_channel"/>
</dbReference>
<dbReference type="InterPro" id="IPR011066">
    <property type="entry name" value="MscS_channel_C_sf"/>
</dbReference>
<dbReference type="InterPro" id="IPR036388">
    <property type="entry name" value="WH-like_DNA-bd_sf"/>
</dbReference>
<proteinExistence type="inferred from homology"/>
<protein>
    <submittedName>
        <fullName evidence="10">Mechanosensitive ion channel</fullName>
    </submittedName>
</protein>
<dbReference type="PANTHER" id="PTHR30347:SF1">
    <property type="entry name" value="MECHANOSENSITIVE CHANNEL MSCK"/>
    <property type="match status" value="1"/>
</dbReference>
<dbReference type="Gene3D" id="1.10.10.10">
    <property type="entry name" value="Winged helix-like DNA-binding domain superfamily/Winged helix DNA-binding domain"/>
    <property type="match status" value="1"/>
</dbReference>
<dbReference type="Pfam" id="PF00610">
    <property type="entry name" value="DEP"/>
    <property type="match status" value="1"/>
</dbReference>
<keyword evidence="5 8" id="KW-1133">Transmembrane helix</keyword>
<comment type="subcellular location">
    <subcellularLocation>
        <location evidence="1">Cell membrane</location>
        <topology evidence="1">Multi-pass membrane protein</topology>
    </subcellularLocation>
</comment>
<reference evidence="10 11" key="1">
    <citation type="submission" date="2023-01" db="EMBL/GenBank/DDBJ databases">
        <title>Novel diversity within Roseofilum (Cyanobacteria; Desertifilaceae) from marine benthic mats with descriptions of four novel species.</title>
        <authorList>
            <person name="Wang Y."/>
            <person name="Berthold D.E."/>
            <person name="Hu J."/>
            <person name="Lefler F.W."/>
            <person name="Laughinghouse H.D. IV."/>
        </authorList>
    </citation>
    <scope>NUCLEOTIDE SEQUENCE [LARGE SCALE GENOMIC DNA]</scope>
    <source>
        <strain evidence="10 11">BLCC-M154</strain>
    </source>
</reference>
<evidence type="ECO:0000256" key="2">
    <source>
        <dbReference type="ARBA" id="ARBA00008017"/>
    </source>
</evidence>
<keyword evidence="3" id="KW-1003">Cell membrane</keyword>
<dbReference type="InterPro" id="IPR010920">
    <property type="entry name" value="LSM_dom_sf"/>
</dbReference>
<accession>A0ABT7ASU8</accession>
<keyword evidence="11" id="KW-1185">Reference proteome</keyword>
<dbReference type="Pfam" id="PF00924">
    <property type="entry name" value="MS_channel_2nd"/>
    <property type="match status" value="1"/>
</dbReference>
<feature type="transmembrane region" description="Helical" evidence="8">
    <location>
        <begin position="162"/>
        <end position="184"/>
    </location>
</feature>
<dbReference type="EMBL" id="JAQOSP010000064">
    <property type="protein sequence ID" value="MDJ1169657.1"/>
    <property type="molecule type" value="Genomic_DNA"/>
</dbReference>
<feature type="transmembrane region" description="Helical" evidence="8">
    <location>
        <begin position="328"/>
        <end position="347"/>
    </location>
</feature>
<feature type="region of interest" description="Disordered" evidence="7">
    <location>
        <begin position="639"/>
        <end position="658"/>
    </location>
</feature>
<keyword evidence="6 8" id="KW-0472">Membrane</keyword>
<sequence length="689" mass="78608">MVGLRPRADLNKCHKRAIAKLLSIAIGAFIGVGLTLCLPAWSQSPPTARGAERAPIVLDGYELFEVEASGNFSAQERANQVNQLLQEKLDGAIATETPPEVTIVENNGQVSLQVNNRHLMTVTQGDMMPGQPSLEQAQFWQYQIQQALQRARRERTPIYRAWAIKMAAIATGVTLFLQSLWFWLQRRLQRQKKQEGEWIKTSWKILALILLQVATWIIFISYVTNLFPLSRRWLYRTTILLRDLFSAQIFTIGERALSLNNLLLIGVMAIALMFATNSFTEVLKAKIVPLVGVDRHSQQAIASFIRYGLLFIGFLLILTLSGVDFSSLAIVISVLGVGIGFGLQNIVKDFISGLIMIFERPIQVGELVQVGDFQGLVQRIGPRVTEITTIDRITIMVPNSRFIEGEVQNWNRTGLTRLKVYVDVAYGSDMQRVHNILLAVAQLPHPEILRHPPPKAQFRGFGESALNFRIVVFIRDPLKQPKVKTHLLHHMALYLQQYGIEIPFPQRDLHLKLPGLEQVTDTWLKQQGREHWQPPPISIPELPKIQPEYDWEDIIQRMRGPEGISIRDRRYGLKVFSHCFVGSEAVDWLIKHEQATRPEATIMGQIMLDMGIFHHVLDEHEFEDGPLFYRFYADETPSDEAQYSPASRTKRGVRASDAEHYRIKDTEFYRPDERGMEKNTETDSTFTED</sequence>
<dbReference type="Gene3D" id="3.30.70.100">
    <property type="match status" value="1"/>
</dbReference>
<dbReference type="SUPFAM" id="SSF82861">
    <property type="entry name" value="Mechanosensitive channel protein MscS (YggB), transmembrane region"/>
    <property type="match status" value="1"/>
</dbReference>
<evidence type="ECO:0000256" key="1">
    <source>
        <dbReference type="ARBA" id="ARBA00004651"/>
    </source>
</evidence>
<dbReference type="InterPro" id="IPR000591">
    <property type="entry name" value="DEP_dom"/>
</dbReference>
<evidence type="ECO:0000256" key="3">
    <source>
        <dbReference type="ARBA" id="ARBA00022475"/>
    </source>
</evidence>
<keyword evidence="4 8" id="KW-0812">Transmembrane</keyword>
<evidence type="ECO:0000313" key="11">
    <source>
        <dbReference type="Proteomes" id="UP001235303"/>
    </source>
</evidence>
<dbReference type="InterPro" id="IPR036390">
    <property type="entry name" value="WH_DNA-bd_sf"/>
</dbReference>
<dbReference type="InterPro" id="IPR049278">
    <property type="entry name" value="MS_channel_C"/>
</dbReference>
<organism evidence="10 11">
    <name type="scientific">Roseofilum acuticapitatum BLCC-M154</name>
    <dbReference type="NCBI Taxonomy" id="3022444"/>
    <lineage>
        <taxon>Bacteria</taxon>
        <taxon>Bacillati</taxon>
        <taxon>Cyanobacteriota</taxon>
        <taxon>Cyanophyceae</taxon>
        <taxon>Desertifilales</taxon>
        <taxon>Desertifilaceae</taxon>
        <taxon>Roseofilum</taxon>
        <taxon>Roseofilum acuticapitatum</taxon>
    </lineage>
</organism>
<evidence type="ECO:0000256" key="8">
    <source>
        <dbReference type="SAM" id="Phobius"/>
    </source>
</evidence>
<dbReference type="Pfam" id="PF21082">
    <property type="entry name" value="MS_channel_3rd"/>
    <property type="match status" value="1"/>
</dbReference>
<comment type="caution">
    <text evidence="10">The sequence shown here is derived from an EMBL/GenBank/DDBJ whole genome shotgun (WGS) entry which is preliminary data.</text>
</comment>
<comment type="similarity">
    <text evidence="2">Belongs to the MscS (TC 1.A.23) family.</text>
</comment>
<dbReference type="Gene3D" id="1.10.287.1260">
    <property type="match status" value="1"/>
</dbReference>
<dbReference type="PANTHER" id="PTHR30347">
    <property type="entry name" value="POTASSIUM CHANNEL RELATED"/>
    <property type="match status" value="1"/>
</dbReference>
<dbReference type="RefSeq" id="WP_283753414.1">
    <property type="nucleotide sequence ID" value="NZ_JAQOSP010000064.1"/>
</dbReference>
<dbReference type="Gene3D" id="2.30.30.60">
    <property type="match status" value="1"/>
</dbReference>
<evidence type="ECO:0000313" key="10">
    <source>
        <dbReference type="EMBL" id="MDJ1169657.1"/>
    </source>
</evidence>
<feature type="transmembrane region" description="Helical" evidence="8">
    <location>
        <begin position="205"/>
        <end position="224"/>
    </location>
</feature>
<evidence type="ECO:0000256" key="7">
    <source>
        <dbReference type="SAM" id="MobiDB-lite"/>
    </source>
</evidence>
<evidence type="ECO:0000256" key="5">
    <source>
        <dbReference type="ARBA" id="ARBA00022989"/>
    </source>
</evidence>
<feature type="domain" description="DEP" evidence="9">
    <location>
        <begin position="560"/>
        <end position="633"/>
    </location>
</feature>
<dbReference type="SUPFAM" id="SSF46785">
    <property type="entry name" value="Winged helix' DNA-binding domain"/>
    <property type="match status" value="1"/>
</dbReference>
<dbReference type="Proteomes" id="UP001235303">
    <property type="component" value="Unassembled WGS sequence"/>
</dbReference>
<feature type="transmembrane region" description="Helical" evidence="8">
    <location>
        <begin position="304"/>
        <end position="322"/>
    </location>
</feature>
<dbReference type="InterPro" id="IPR006685">
    <property type="entry name" value="MscS_channel_2nd"/>
</dbReference>
<dbReference type="InterPro" id="IPR011014">
    <property type="entry name" value="MscS_channel_TM-2"/>
</dbReference>
<feature type="transmembrane region" description="Helical" evidence="8">
    <location>
        <begin position="21"/>
        <end position="41"/>
    </location>
</feature>
<dbReference type="PROSITE" id="PS50186">
    <property type="entry name" value="DEP"/>
    <property type="match status" value="1"/>
</dbReference>
<dbReference type="InterPro" id="IPR023408">
    <property type="entry name" value="MscS_beta-dom_sf"/>
</dbReference>
<feature type="region of interest" description="Disordered" evidence="7">
    <location>
        <begin position="664"/>
        <end position="689"/>
    </location>
</feature>
<dbReference type="SUPFAM" id="SSF50182">
    <property type="entry name" value="Sm-like ribonucleoproteins"/>
    <property type="match status" value="1"/>
</dbReference>
<feature type="compositionally biased region" description="Basic and acidic residues" evidence="7">
    <location>
        <begin position="664"/>
        <end position="681"/>
    </location>
</feature>
<feature type="transmembrane region" description="Helical" evidence="8">
    <location>
        <begin position="262"/>
        <end position="283"/>
    </location>
</feature>
<evidence type="ECO:0000256" key="6">
    <source>
        <dbReference type="ARBA" id="ARBA00023136"/>
    </source>
</evidence>
<dbReference type="SMART" id="SM00049">
    <property type="entry name" value="DEP"/>
    <property type="match status" value="1"/>
</dbReference>
<gene>
    <name evidence="10" type="ORF">PMG71_09485</name>
</gene>
<dbReference type="SUPFAM" id="SSF82689">
    <property type="entry name" value="Mechanosensitive channel protein MscS (YggB), C-terminal domain"/>
    <property type="match status" value="1"/>
</dbReference>
<evidence type="ECO:0000259" key="9">
    <source>
        <dbReference type="PROSITE" id="PS50186"/>
    </source>
</evidence>
<evidence type="ECO:0000256" key="4">
    <source>
        <dbReference type="ARBA" id="ARBA00022692"/>
    </source>
</evidence>
<dbReference type="CDD" id="cd04371">
    <property type="entry name" value="DEP"/>
    <property type="match status" value="1"/>
</dbReference>
<name>A0ABT7ASU8_9CYAN</name>